<feature type="non-terminal residue" evidence="1">
    <location>
        <position position="81"/>
    </location>
</feature>
<proteinExistence type="predicted"/>
<dbReference type="AlphaFoldDB" id="X1NWH5"/>
<sequence>MSRRILSLVLLLTVFVISAQALGWWWDQFYRLGRHDADINDIDRYGQRLYCAGDDGLIVYSTNSGSTWIRLSPPTSTNFYR</sequence>
<evidence type="ECO:0000313" key="1">
    <source>
        <dbReference type="EMBL" id="GAI22994.1"/>
    </source>
</evidence>
<reference evidence="1" key="1">
    <citation type="journal article" date="2014" name="Front. Microbiol.">
        <title>High frequency of phylogenetically diverse reductive dehalogenase-homologous genes in deep subseafloor sedimentary metagenomes.</title>
        <authorList>
            <person name="Kawai M."/>
            <person name="Futagami T."/>
            <person name="Toyoda A."/>
            <person name="Takaki Y."/>
            <person name="Nishi S."/>
            <person name="Hori S."/>
            <person name="Arai W."/>
            <person name="Tsubouchi T."/>
            <person name="Morono Y."/>
            <person name="Uchiyama I."/>
            <person name="Ito T."/>
            <person name="Fujiyama A."/>
            <person name="Inagaki F."/>
            <person name="Takami H."/>
        </authorList>
    </citation>
    <scope>NUCLEOTIDE SEQUENCE</scope>
    <source>
        <strain evidence="1">Expedition CK06-06</strain>
    </source>
</reference>
<comment type="caution">
    <text evidence="1">The sequence shown here is derived from an EMBL/GenBank/DDBJ whole genome shotgun (WGS) entry which is preliminary data.</text>
</comment>
<accession>X1NWH5</accession>
<organism evidence="1">
    <name type="scientific">marine sediment metagenome</name>
    <dbReference type="NCBI Taxonomy" id="412755"/>
    <lineage>
        <taxon>unclassified sequences</taxon>
        <taxon>metagenomes</taxon>
        <taxon>ecological metagenomes</taxon>
    </lineage>
</organism>
<dbReference type="EMBL" id="BARV01013474">
    <property type="protein sequence ID" value="GAI22994.1"/>
    <property type="molecule type" value="Genomic_DNA"/>
</dbReference>
<dbReference type="SUPFAM" id="SSF110296">
    <property type="entry name" value="Oligoxyloglucan reducing end-specific cellobiohydrolase"/>
    <property type="match status" value="1"/>
</dbReference>
<protein>
    <recommendedName>
        <fullName evidence="2">Photosynthesis system II assembly factor Ycf48/Hcf136-like domain-containing protein</fullName>
    </recommendedName>
</protein>
<name>X1NWH5_9ZZZZ</name>
<evidence type="ECO:0008006" key="2">
    <source>
        <dbReference type="Google" id="ProtNLM"/>
    </source>
</evidence>
<gene>
    <name evidence="1" type="ORF">S06H3_24307</name>
</gene>